<organism evidence="2">
    <name type="scientific">mine drainage metagenome</name>
    <dbReference type="NCBI Taxonomy" id="410659"/>
    <lineage>
        <taxon>unclassified sequences</taxon>
        <taxon>metagenomes</taxon>
        <taxon>ecological metagenomes</taxon>
    </lineage>
</organism>
<dbReference type="GO" id="GO:0051213">
    <property type="term" value="F:dioxygenase activity"/>
    <property type="evidence" value="ECO:0007669"/>
    <property type="project" value="UniProtKB-KW"/>
</dbReference>
<comment type="caution">
    <text evidence="2">The sequence shown here is derived from an EMBL/GenBank/DDBJ whole genome shotgun (WGS) entry which is preliminary data.</text>
</comment>
<dbReference type="InterPro" id="IPR004360">
    <property type="entry name" value="Glyas_Fos-R_dOase_dom"/>
</dbReference>
<reference evidence="2" key="1">
    <citation type="submission" date="2013-08" db="EMBL/GenBank/DDBJ databases">
        <authorList>
            <person name="Mendez C."/>
            <person name="Richter M."/>
            <person name="Ferrer M."/>
            <person name="Sanchez J."/>
        </authorList>
    </citation>
    <scope>NUCLEOTIDE SEQUENCE</scope>
</reference>
<dbReference type="GO" id="GO:0005737">
    <property type="term" value="C:cytoplasm"/>
    <property type="evidence" value="ECO:0007669"/>
    <property type="project" value="TreeGrafter"/>
</dbReference>
<sequence length="133" mass="15149">MPNEMKFLHTSITVRKMDESLRFYTEVLGLEFERRRSIPENRAEIAFVRDPESGARIELTHWDGKEAVEPGEQLDHLAFEVPDLDAFLAAARARGARVAKEPYRLAGGTSRLAFLLDPDEVWIELIERPSPTA</sequence>
<proteinExistence type="predicted"/>
<dbReference type="EC" id="4.4.1.5" evidence="2"/>
<protein>
    <submittedName>
        <fullName evidence="2">Glyoxalase/bleomycin resistance protein/dioxygenase domain protein</fullName>
        <ecNumber evidence="2">4.4.1.5</ecNumber>
    </submittedName>
</protein>
<reference evidence="2" key="2">
    <citation type="journal article" date="2014" name="ISME J.">
        <title>Microbial stratification in low pH oxic and suboxic macroscopic growths along an acid mine drainage.</title>
        <authorList>
            <person name="Mendez-Garcia C."/>
            <person name="Mesa V."/>
            <person name="Sprenger R.R."/>
            <person name="Richter M."/>
            <person name="Diez M.S."/>
            <person name="Solano J."/>
            <person name="Bargiela R."/>
            <person name="Golyshina O.V."/>
            <person name="Manteca A."/>
            <person name="Ramos J.L."/>
            <person name="Gallego J.R."/>
            <person name="Llorente I."/>
            <person name="Martins Dos Santos V.A."/>
            <person name="Jensen O.N."/>
            <person name="Pelaez A.I."/>
            <person name="Sanchez J."/>
            <person name="Ferrer M."/>
        </authorList>
    </citation>
    <scope>NUCLEOTIDE SEQUENCE</scope>
</reference>
<dbReference type="PROSITE" id="PS51819">
    <property type="entry name" value="VOC"/>
    <property type="match status" value="1"/>
</dbReference>
<dbReference type="EMBL" id="AUZY01007247">
    <property type="protein sequence ID" value="EQD50572.1"/>
    <property type="molecule type" value="Genomic_DNA"/>
</dbReference>
<dbReference type="Pfam" id="PF00903">
    <property type="entry name" value="Glyoxalase"/>
    <property type="match status" value="1"/>
</dbReference>
<keyword evidence="2" id="KW-0223">Dioxygenase</keyword>
<dbReference type="Gene3D" id="3.10.180.10">
    <property type="entry name" value="2,3-Dihydroxybiphenyl 1,2-Dioxygenase, domain 1"/>
    <property type="match status" value="1"/>
</dbReference>
<dbReference type="AlphaFoldDB" id="T1A120"/>
<gene>
    <name evidence="2" type="ORF">B1B_11191</name>
</gene>
<evidence type="ECO:0000259" key="1">
    <source>
        <dbReference type="PROSITE" id="PS51819"/>
    </source>
</evidence>
<keyword evidence="2" id="KW-0456">Lyase</keyword>
<evidence type="ECO:0000313" key="2">
    <source>
        <dbReference type="EMBL" id="EQD50572.1"/>
    </source>
</evidence>
<dbReference type="PANTHER" id="PTHR46036">
    <property type="entry name" value="LACTOYLGLUTATHIONE LYASE"/>
    <property type="match status" value="1"/>
</dbReference>
<dbReference type="SUPFAM" id="SSF54593">
    <property type="entry name" value="Glyoxalase/Bleomycin resistance protein/Dihydroxybiphenyl dioxygenase"/>
    <property type="match status" value="1"/>
</dbReference>
<name>T1A120_9ZZZZ</name>
<accession>T1A120</accession>
<dbReference type="PANTHER" id="PTHR46036:SF5">
    <property type="entry name" value="LACTOYLGLUTATHIONE LYASE"/>
    <property type="match status" value="1"/>
</dbReference>
<dbReference type="GO" id="GO:0004462">
    <property type="term" value="F:lactoylglutathione lyase activity"/>
    <property type="evidence" value="ECO:0007669"/>
    <property type="project" value="UniProtKB-EC"/>
</dbReference>
<dbReference type="GO" id="GO:0019243">
    <property type="term" value="P:methylglyoxal catabolic process to D-lactate via S-lactoyl-glutathione"/>
    <property type="evidence" value="ECO:0007669"/>
    <property type="project" value="TreeGrafter"/>
</dbReference>
<dbReference type="InterPro" id="IPR029068">
    <property type="entry name" value="Glyas_Bleomycin-R_OHBP_Dase"/>
</dbReference>
<keyword evidence="2" id="KW-0560">Oxidoreductase</keyword>
<feature type="domain" description="VOC" evidence="1">
    <location>
        <begin position="6"/>
        <end position="128"/>
    </location>
</feature>
<dbReference type="InterPro" id="IPR037523">
    <property type="entry name" value="VOC_core"/>
</dbReference>